<evidence type="ECO:0000256" key="4">
    <source>
        <dbReference type="ARBA" id="ARBA00023163"/>
    </source>
</evidence>
<evidence type="ECO:0000256" key="2">
    <source>
        <dbReference type="ARBA" id="ARBA00023015"/>
    </source>
</evidence>
<dbReference type="EMBL" id="UZAG01000635">
    <property type="protein sequence ID" value="VDO09090.1"/>
    <property type="molecule type" value="Genomic_DNA"/>
</dbReference>
<evidence type="ECO:0000256" key="3">
    <source>
        <dbReference type="ARBA" id="ARBA00023125"/>
    </source>
</evidence>
<reference evidence="8" key="1">
    <citation type="submission" date="2017-02" db="UniProtKB">
        <authorList>
            <consortium name="WormBaseParasite"/>
        </authorList>
    </citation>
    <scope>IDENTIFICATION</scope>
</reference>
<dbReference type="AlphaFoldDB" id="A0A0R3Q5N5"/>
<feature type="domain" description="HTH lysR-type" evidence="5">
    <location>
        <begin position="241"/>
        <end position="268"/>
    </location>
</feature>
<dbReference type="InterPro" id="IPR036928">
    <property type="entry name" value="AS_sf"/>
</dbReference>
<evidence type="ECO:0000313" key="8">
    <source>
        <dbReference type="WBParaSite" id="BTMF_0000163001-mRNA-1"/>
    </source>
</evidence>
<accession>A0A0R3Q5N5</accession>
<evidence type="ECO:0000313" key="7">
    <source>
        <dbReference type="Proteomes" id="UP000280834"/>
    </source>
</evidence>
<dbReference type="PROSITE" id="PS50931">
    <property type="entry name" value="HTH_LYSR"/>
    <property type="match status" value="1"/>
</dbReference>
<dbReference type="Gene3D" id="3.40.190.290">
    <property type="match status" value="1"/>
</dbReference>
<dbReference type="WBParaSite" id="BTMF_0000163001-mRNA-1">
    <property type="protein sequence ID" value="BTMF_0000163001-mRNA-1"/>
    <property type="gene ID" value="BTMF_0000163001"/>
</dbReference>
<dbReference type="InterPro" id="IPR023631">
    <property type="entry name" value="Amidase_dom"/>
</dbReference>
<dbReference type="InterPro" id="IPR036390">
    <property type="entry name" value="WH_DNA-bd_sf"/>
</dbReference>
<dbReference type="Gene3D" id="1.10.10.10">
    <property type="entry name" value="Winged helix-like DNA-binding domain superfamily/Winged helix DNA-binding domain"/>
    <property type="match status" value="1"/>
</dbReference>
<keyword evidence="3" id="KW-0238">DNA-binding</keyword>
<proteinExistence type="inferred from homology"/>
<name>A0A0R3Q5N5_9BILA</name>
<dbReference type="InterPro" id="IPR000847">
    <property type="entry name" value="LysR_HTH_N"/>
</dbReference>
<dbReference type="SUPFAM" id="SSF53850">
    <property type="entry name" value="Periplasmic binding protein-like II"/>
    <property type="match status" value="1"/>
</dbReference>
<dbReference type="GO" id="GO:0003677">
    <property type="term" value="F:DNA binding"/>
    <property type="evidence" value="ECO:0007669"/>
    <property type="project" value="UniProtKB-KW"/>
</dbReference>
<dbReference type="Pfam" id="PF00126">
    <property type="entry name" value="HTH_1"/>
    <property type="match status" value="1"/>
</dbReference>
<dbReference type="PANTHER" id="PTHR11895">
    <property type="entry name" value="TRANSAMIDASE"/>
    <property type="match status" value="1"/>
</dbReference>
<organism evidence="8">
    <name type="scientific">Brugia timori</name>
    <dbReference type="NCBI Taxonomy" id="42155"/>
    <lineage>
        <taxon>Eukaryota</taxon>
        <taxon>Metazoa</taxon>
        <taxon>Ecdysozoa</taxon>
        <taxon>Nematoda</taxon>
        <taxon>Chromadorea</taxon>
        <taxon>Rhabditida</taxon>
        <taxon>Spirurina</taxon>
        <taxon>Spiruromorpha</taxon>
        <taxon>Filarioidea</taxon>
        <taxon>Onchocercidae</taxon>
        <taxon>Brugia</taxon>
    </lineage>
</organism>
<dbReference type="InterPro" id="IPR000120">
    <property type="entry name" value="Amidase"/>
</dbReference>
<dbReference type="InterPro" id="IPR036388">
    <property type="entry name" value="WH-like_DNA-bd_sf"/>
</dbReference>
<comment type="similarity">
    <text evidence="1">Belongs to the LysR transcriptional regulatory family.</text>
</comment>
<dbReference type="STRING" id="42155.A0A0R3Q5N5"/>
<evidence type="ECO:0000313" key="6">
    <source>
        <dbReference type="EMBL" id="VDO09090.1"/>
    </source>
</evidence>
<protein>
    <submittedName>
        <fullName evidence="8">HTH lysR-type domain-containing protein</fullName>
    </submittedName>
</protein>
<dbReference type="Pfam" id="PF01425">
    <property type="entry name" value="Amidase"/>
    <property type="match status" value="1"/>
</dbReference>
<dbReference type="Gene3D" id="3.90.1300.10">
    <property type="entry name" value="Amidase signature (AS) domain"/>
    <property type="match status" value="1"/>
</dbReference>
<gene>
    <name evidence="6" type="ORF">BTMF_LOCUS967</name>
</gene>
<dbReference type="GO" id="GO:0003700">
    <property type="term" value="F:DNA-binding transcription factor activity"/>
    <property type="evidence" value="ECO:0007669"/>
    <property type="project" value="InterPro"/>
</dbReference>
<keyword evidence="4" id="KW-0804">Transcription</keyword>
<evidence type="ECO:0000259" key="5">
    <source>
        <dbReference type="PROSITE" id="PS50931"/>
    </source>
</evidence>
<dbReference type="InterPro" id="IPR005119">
    <property type="entry name" value="LysR_subst-bd"/>
</dbReference>
<keyword evidence="7" id="KW-1185">Reference proteome</keyword>
<sequence length="497" mass="54552">MTILSHLGPMTRTVEDSVLMLQTVAQPDARDGLIGAPRTTPWLAGAMDLKGLRVAYSPTFGYVNVDPQVASVVAQAVRGLEQLGAHVEQIDPGFSDPLEVFSTLWAAGAARLTGSMSDAQKQLLDPGLLRIAQRGVQLSLEDFNAALEARAALVARMAAFHEHYDVLVSPMMPITAFEAGHDVPPGSGMQAWTQWTPFTYPFNLTQQPAASVPCGLAANGLPVGLHVVAARFADETVLRTAITARVKNLESQLGSTLFVRNRAGARLTADGEAFVVYANQLLQTWEAARRDLPLPDGYRNVLHIGGEVSLCNPLMLGWAQALREHIPGYALRTEIREGEYLLRQLELGVLDAALVFQPQYWPGLQVEQVLEEKLILVQRVSQPDPYVYIDWGPGFRQQHDAALPDKARAALSFNLGPLALQYILEHGGAGYFRTRVVQSYLDSGVMQRVPKAPEFSFPTFLVYSRARDSAVLQQALGLLREVVKAESDWSQRWDPLI</sequence>
<keyword evidence="2" id="KW-0805">Transcription regulation</keyword>
<reference evidence="6 7" key="2">
    <citation type="submission" date="2018-11" db="EMBL/GenBank/DDBJ databases">
        <authorList>
            <consortium name="Pathogen Informatics"/>
        </authorList>
    </citation>
    <scope>NUCLEOTIDE SEQUENCE [LARGE SCALE GENOMIC DNA]</scope>
</reference>
<dbReference type="Pfam" id="PF03466">
    <property type="entry name" value="LysR_substrate"/>
    <property type="match status" value="1"/>
</dbReference>
<dbReference type="PANTHER" id="PTHR11895:SF7">
    <property type="entry name" value="GLUTAMYL-TRNA(GLN) AMIDOTRANSFERASE SUBUNIT A, MITOCHONDRIAL"/>
    <property type="match status" value="1"/>
</dbReference>
<dbReference type="SUPFAM" id="SSF46785">
    <property type="entry name" value="Winged helix' DNA-binding domain"/>
    <property type="match status" value="1"/>
</dbReference>
<dbReference type="GO" id="GO:0003824">
    <property type="term" value="F:catalytic activity"/>
    <property type="evidence" value="ECO:0007669"/>
    <property type="project" value="InterPro"/>
</dbReference>
<dbReference type="Proteomes" id="UP000280834">
    <property type="component" value="Unassembled WGS sequence"/>
</dbReference>
<evidence type="ECO:0000256" key="1">
    <source>
        <dbReference type="ARBA" id="ARBA00009437"/>
    </source>
</evidence>
<dbReference type="SUPFAM" id="SSF75304">
    <property type="entry name" value="Amidase signature (AS) enzymes"/>
    <property type="match status" value="1"/>
</dbReference>